<dbReference type="OrthoDB" id="243830at2"/>
<protein>
    <submittedName>
        <fullName evidence="2">Uncharacterized protein</fullName>
    </submittedName>
</protein>
<keyword evidence="1" id="KW-0812">Transmembrane</keyword>
<dbReference type="SUPFAM" id="SSF48452">
    <property type="entry name" value="TPR-like"/>
    <property type="match status" value="1"/>
</dbReference>
<evidence type="ECO:0000313" key="3">
    <source>
        <dbReference type="Proteomes" id="UP000318478"/>
    </source>
</evidence>
<keyword evidence="1" id="KW-1133">Transmembrane helix</keyword>
<dbReference type="Proteomes" id="UP000318478">
    <property type="component" value="Unassembled WGS sequence"/>
</dbReference>
<keyword evidence="3" id="KW-1185">Reference proteome</keyword>
<comment type="caution">
    <text evidence="2">The sequence shown here is derived from an EMBL/GenBank/DDBJ whole genome shotgun (WGS) entry which is preliminary data.</text>
</comment>
<keyword evidence="1" id="KW-0472">Membrane</keyword>
<name>A0A5C5YTK2_9BACT</name>
<dbReference type="InterPro" id="IPR011990">
    <property type="entry name" value="TPR-like_helical_dom_sf"/>
</dbReference>
<evidence type="ECO:0000256" key="1">
    <source>
        <dbReference type="SAM" id="Phobius"/>
    </source>
</evidence>
<reference evidence="2 3" key="1">
    <citation type="submission" date="2019-02" db="EMBL/GenBank/DDBJ databases">
        <title>Deep-cultivation of Planctomycetes and their phenomic and genomic characterization uncovers novel biology.</title>
        <authorList>
            <person name="Wiegand S."/>
            <person name="Jogler M."/>
            <person name="Boedeker C."/>
            <person name="Pinto D."/>
            <person name="Vollmers J."/>
            <person name="Rivas-Marin E."/>
            <person name="Kohn T."/>
            <person name="Peeters S.H."/>
            <person name="Heuer A."/>
            <person name="Rast P."/>
            <person name="Oberbeckmann S."/>
            <person name="Bunk B."/>
            <person name="Jeske O."/>
            <person name="Meyerdierks A."/>
            <person name="Storesund J.E."/>
            <person name="Kallscheuer N."/>
            <person name="Luecker S."/>
            <person name="Lage O.M."/>
            <person name="Pohl T."/>
            <person name="Merkel B.J."/>
            <person name="Hornburger P."/>
            <person name="Mueller R.-W."/>
            <person name="Bruemmer F."/>
            <person name="Labrenz M."/>
            <person name="Spormann A.M."/>
            <person name="Op Den Camp H."/>
            <person name="Overmann J."/>
            <person name="Amann R."/>
            <person name="Jetten M.S.M."/>
            <person name="Mascher T."/>
            <person name="Medema M.H."/>
            <person name="Devos D.P."/>
            <person name="Kaster A.-K."/>
            <person name="Ovreas L."/>
            <person name="Rohde M."/>
            <person name="Galperin M.Y."/>
            <person name="Jogler C."/>
        </authorList>
    </citation>
    <scope>NUCLEOTIDE SEQUENCE [LARGE SCALE GENOMIC DNA]</scope>
    <source>
        <strain evidence="2 3">Pla123a</strain>
    </source>
</reference>
<dbReference type="Gene3D" id="1.25.40.10">
    <property type="entry name" value="Tetratricopeptide repeat domain"/>
    <property type="match status" value="1"/>
</dbReference>
<proteinExistence type="predicted"/>
<gene>
    <name evidence="2" type="ORF">Pla123a_10960</name>
</gene>
<dbReference type="RefSeq" id="WP_146584657.1">
    <property type="nucleotide sequence ID" value="NZ_SJPO01000002.1"/>
</dbReference>
<sequence length="607" mass="67141">MDRPPLPIRLIESLREFGARIIDVREWCAERWDLWFGRSVDFVLDAFDSFESLESATIRIVGVLLWPFAAIARLLRVPALFRWVIELPGNTAWWLYQAMAWSAERLHLGGAFARFSDFVYWLFTPVRAFGFFLYAWCVTRKPRDLALATPAILMLLPFVYVAIAGASRSSGVVAGRYRDAVKEYELAGDQETADLMRRKLEQLGVSTSRSDFIDALNLADRGDLDEARAKMEQLAPLDNPDDAPGYAPAHRWWVQHLLADKTQDGDMPLDRGARLALAAQHLERIRAAEGDSEPLAATQAYLLAEQGDIKQALAAITPYAEESLKASSMRLRLLVMDKQQAAAVGQAQAFLARFDASPPDPVSADDHRSRALAGRLLGRRLTVEESLVELTRLDPDAADARQQLAVISLQLAQQSLTSQSLDGGLLAERVIRAERMGASADAVGQTLQAIVIQRRGSEACRAAWNQMLASPDSTVTLLEIAGSLAASTGEITQARKAFWQVTESGDAPAVVWNNLAWTLLQEPLPQPTEALKAVNKALAKHPQDPHFRETRGQALLRLKQWRDAIADLEFALNAMPDSRDAHSGLATAYEAIGDLQLADVHRRLLGE</sequence>
<feature type="transmembrane region" description="Helical" evidence="1">
    <location>
        <begin position="118"/>
        <end position="138"/>
    </location>
</feature>
<feature type="transmembrane region" description="Helical" evidence="1">
    <location>
        <begin position="145"/>
        <end position="163"/>
    </location>
</feature>
<evidence type="ECO:0000313" key="2">
    <source>
        <dbReference type="EMBL" id="TWT78305.1"/>
    </source>
</evidence>
<dbReference type="AlphaFoldDB" id="A0A5C5YTK2"/>
<dbReference type="EMBL" id="SJPO01000002">
    <property type="protein sequence ID" value="TWT78305.1"/>
    <property type="molecule type" value="Genomic_DNA"/>
</dbReference>
<organism evidence="2 3">
    <name type="scientific">Posidoniimonas polymericola</name>
    <dbReference type="NCBI Taxonomy" id="2528002"/>
    <lineage>
        <taxon>Bacteria</taxon>
        <taxon>Pseudomonadati</taxon>
        <taxon>Planctomycetota</taxon>
        <taxon>Planctomycetia</taxon>
        <taxon>Pirellulales</taxon>
        <taxon>Lacipirellulaceae</taxon>
        <taxon>Posidoniimonas</taxon>
    </lineage>
</organism>
<accession>A0A5C5YTK2</accession>